<dbReference type="PANTHER" id="PTHR38480:SF1">
    <property type="entry name" value="SLR0254 PROTEIN"/>
    <property type="match status" value="1"/>
</dbReference>
<dbReference type="Proteomes" id="UP001501436">
    <property type="component" value="Unassembled WGS sequence"/>
</dbReference>
<gene>
    <name evidence="7" type="ORF">GCM10023313_29710</name>
</gene>
<keyword evidence="4 5" id="KW-0472">Membrane</keyword>
<keyword evidence="3 5" id="KW-1133">Transmembrane helix</keyword>
<evidence type="ECO:0000313" key="7">
    <source>
        <dbReference type="EMBL" id="GAA4923526.1"/>
    </source>
</evidence>
<evidence type="ECO:0000313" key="8">
    <source>
        <dbReference type="Proteomes" id="UP001501436"/>
    </source>
</evidence>
<feature type="transmembrane region" description="Helical" evidence="5">
    <location>
        <begin position="48"/>
        <end position="66"/>
    </location>
</feature>
<sequence>MNLEPIPLKPYLAKRIAATLIDYVIFSLITGVYVWAFNENPDSGGLRVTGAAVIPVIIMWFLYFPLTEGLSGATPGHDFMKLKVVCANGRPISFSTALKRRICDIIDLSTYGVVAIILILKTSKHQRLGDLLANTIVIRKADFKISPKPVF</sequence>
<evidence type="ECO:0000256" key="5">
    <source>
        <dbReference type="SAM" id="Phobius"/>
    </source>
</evidence>
<keyword evidence="8" id="KW-1185">Reference proteome</keyword>
<reference evidence="8" key="1">
    <citation type="journal article" date="2019" name="Int. J. Syst. Evol. Microbiol.">
        <title>The Global Catalogue of Microorganisms (GCM) 10K type strain sequencing project: providing services to taxonomists for standard genome sequencing and annotation.</title>
        <authorList>
            <consortium name="The Broad Institute Genomics Platform"/>
            <consortium name="The Broad Institute Genome Sequencing Center for Infectious Disease"/>
            <person name="Wu L."/>
            <person name="Ma J."/>
        </authorList>
    </citation>
    <scope>NUCLEOTIDE SEQUENCE [LARGE SCALE GENOMIC DNA]</scope>
    <source>
        <strain evidence="8">JCM 18283</strain>
    </source>
</reference>
<dbReference type="EMBL" id="BAABJI010000002">
    <property type="protein sequence ID" value="GAA4923526.1"/>
    <property type="molecule type" value="Genomic_DNA"/>
</dbReference>
<dbReference type="PANTHER" id="PTHR38480">
    <property type="entry name" value="SLR0254 PROTEIN"/>
    <property type="match status" value="1"/>
</dbReference>
<comment type="subcellular location">
    <subcellularLocation>
        <location evidence="1">Membrane</location>
        <topology evidence="1">Multi-pass membrane protein</topology>
    </subcellularLocation>
</comment>
<organism evidence="7 8">
    <name type="scientific">Mucilaginibacter defluvii</name>
    <dbReference type="NCBI Taxonomy" id="1196019"/>
    <lineage>
        <taxon>Bacteria</taxon>
        <taxon>Pseudomonadati</taxon>
        <taxon>Bacteroidota</taxon>
        <taxon>Sphingobacteriia</taxon>
        <taxon>Sphingobacteriales</taxon>
        <taxon>Sphingobacteriaceae</taxon>
        <taxon>Mucilaginibacter</taxon>
    </lineage>
</organism>
<comment type="caution">
    <text evidence="7">The sequence shown here is derived from an EMBL/GenBank/DDBJ whole genome shotgun (WGS) entry which is preliminary data.</text>
</comment>
<feature type="transmembrane region" description="Helical" evidence="5">
    <location>
        <begin position="12"/>
        <end position="36"/>
    </location>
</feature>
<protein>
    <recommendedName>
        <fullName evidence="6">RDD domain-containing protein</fullName>
    </recommendedName>
</protein>
<feature type="domain" description="RDD" evidence="6">
    <location>
        <begin position="12"/>
        <end position="134"/>
    </location>
</feature>
<evidence type="ECO:0000256" key="1">
    <source>
        <dbReference type="ARBA" id="ARBA00004141"/>
    </source>
</evidence>
<accession>A0ABP9FZW9</accession>
<evidence type="ECO:0000259" key="6">
    <source>
        <dbReference type="Pfam" id="PF06271"/>
    </source>
</evidence>
<dbReference type="Pfam" id="PF06271">
    <property type="entry name" value="RDD"/>
    <property type="match status" value="1"/>
</dbReference>
<evidence type="ECO:0000256" key="3">
    <source>
        <dbReference type="ARBA" id="ARBA00022989"/>
    </source>
</evidence>
<name>A0ABP9FZW9_9SPHI</name>
<evidence type="ECO:0000256" key="4">
    <source>
        <dbReference type="ARBA" id="ARBA00023136"/>
    </source>
</evidence>
<keyword evidence="2 5" id="KW-0812">Transmembrane</keyword>
<dbReference type="RefSeq" id="WP_345332008.1">
    <property type="nucleotide sequence ID" value="NZ_BAABJI010000002.1"/>
</dbReference>
<evidence type="ECO:0000256" key="2">
    <source>
        <dbReference type="ARBA" id="ARBA00022692"/>
    </source>
</evidence>
<proteinExistence type="predicted"/>
<dbReference type="InterPro" id="IPR010432">
    <property type="entry name" value="RDD"/>
</dbReference>